<protein>
    <submittedName>
        <fullName evidence="1">Uncharacterized protein</fullName>
    </submittedName>
</protein>
<dbReference type="AlphaFoldDB" id="A0A835UQE9"/>
<name>A0A835UQE9_VANPL</name>
<proteinExistence type="predicted"/>
<dbReference type="Proteomes" id="UP000639772">
    <property type="component" value="Chromosome 9"/>
</dbReference>
<gene>
    <name evidence="1" type="ORF">HPP92_017264</name>
</gene>
<reference evidence="1 2" key="1">
    <citation type="journal article" date="2020" name="Nat. Food">
        <title>A phased Vanilla planifolia genome enables genetic improvement of flavour and production.</title>
        <authorList>
            <person name="Hasing T."/>
            <person name="Tang H."/>
            <person name="Brym M."/>
            <person name="Khazi F."/>
            <person name="Huang T."/>
            <person name="Chambers A.H."/>
        </authorList>
    </citation>
    <scope>NUCLEOTIDE SEQUENCE [LARGE SCALE GENOMIC DNA]</scope>
    <source>
        <tissue evidence="1">Leaf</tissue>
    </source>
</reference>
<organism evidence="1 2">
    <name type="scientific">Vanilla planifolia</name>
    <name type="common">Vanilla</name>
    <dbReference type="NCBI Taxonomy" id="51239"/>
    <lineage>
        <taxon>Eukaryota</taxon>
        <taxon>Viridiplantae</taxon>
        <taxon>Streptophyta</taxon>
        <taxon>Embryophyta</taxon>
        <taxon>Tracheophyta</taxon>
        <taxon>Spermatophyta</taxon>
        <taxon>Magnoliopsida</taxon>
        <taxon>Liliopsida</taxon>
        <taxon>Asparagales</taxon>
        <taxon>Orchidaceae</taxon>
        <taxon>Vanilloideae</taxon>
        <taxon>Vanilleae</taxon>
        <taxon>Vanilla</taxon>
    </lineage>
</organism>
<evidence type="ECO:0000313" key="2">
    <source>
        <dbReference type="Proteomes" id="UP000639772"/>
    </source>
</evidence>
<dbReference type="EMBL" id="JADCNM010000009">
    <property type="protein sequence ID" value="KAG0467936.1"/>
    <property type="molecule type" value="Genomic_DNA"/>
</dbReference>
<comment type="caution">
    <text evidence="1">The sequence shown here is derived from an EMBL/GenBank/DDBJ whole genome shotgun (WGS) entry which is preliminary data.</text>
</comment>
<accession>A0A835UQE9</accession>
<sequence length="323" mass="35169">MTKKRTNQGDLVFVTYKTAEDAKKAIDDPNKILGEHHCEACRYAAQNKGMQPQVPAAVLPIAIPLPAAYTQPGKSPTRSSTAHVAYAPYPYLESLPEHSAALLMQTQVPYQHVGGRKDPVWNSVGFANRVSGNLGIRDAPGSRYVNIAAADLSDGRLSSRVVRSEILRKMMDAKRTQHMGVLDLPRKLLFQKKRHASINHRKISNIYRNKEQPSSTPQEGRDVGEAEHGFASVNNTDLPSMKLPVTSTFAEQLHSYECCCTEHVVAGQPLLYNGAPNIELSVPTGGHRVKPIDASFPTVDPVNGGSLALNGSSDSVVRICILS</sequence>
<evidence type="ECO:0000313" key="1">
    <source>
        <dbReference type="EMBL" id="KAG0467936.1"/>
    </source>
</evidence>